<dbReference type="Gene3D" id="1.10.260.40">
    <property type="entry name" value="lambda repressor-like DNA-binding domains"/>
    <property type="match status" value="1"/>
</dbReference>
<dbReference type="CDD" id="cd00093">
    <property type="entry name" value="HTH_XRE"/>
    <property type="match status" value="1"/>
</dbReference>
<comment type="caution">
    <text evidence="2">The sequence shown here is derived from an EMBL/GenBank/DDBJ whole genome shotgun (WGS) entry which is preliminary data.</text>
</comment>
<protein>
    <submittedName>
        <fullName evidence="2">DNA-binding transcriptional regulator YiaG</fullName>
    </submittedName>
</protein>
<feature type="domain" description="HTH cro/C1-type" evidence="1">
    <location>
        <begin position="57"/>
        <end position="92"/>
    </location>
</feature>
<dbReference type="AlphaFoldDB" id="A0A366JFA0"/>
<keyword evidence="2" id="KW-0238">DNA-binding</keyword>
<dbReference type="Pfam" id="PF01381">
    <property type="entry name" value="HTH_3"/>
    <property type="match status" value="1"/>
</dbReference>
<dbReference type="EMBL" id="QNSE01000001">
    <property type="protein sequence ID" value="RBP85656.1"/>
    <property type="molecule type" value="Genomic_DNA"/>
</dbReference>
<dbReference type="OrthoDB" id="7365244at2"/>
<evidence type="ECO:0000259" key="1">
    <source>
        <dbReference type="PROSITE" id="PS50943"/>
    </source>
</evidence>
<dbReference type="GO" id="GO:0003677">
    <property type="term" value="F:DNA binding"/>
    <property type="evidence" value="ECO:0007669"/>
    <property type="project" value="UniProtKB-KW"/>
</dbReference>
<evidence type="ECO:0000313" key="3">
    <source>
        <dbReference type="Proteomes" id="UP000252792"/>
    </source>
</evidence>
<name>A0A366JFA0_9GAMM</name>
<organism evidence="2 3">
    <name type="scientific">Marinomonas rhizomae</name>
    <dbReference type="NCBI Taxonomy" id="491948"/>
    <lineage>
        <taxon>Bacteria</taxon>
        <taxon>Pseudomonadati</taxon>
        <taxon>Pseudomonadota</taxon>
        <taxon>Gammaproteobacteria</taxon>
        <taxon>Oceanospirillales</taxon>
        <taxon>Oceanospirillaceae</taxon>
        <taxon>Marinomonas</taxon>
    </lineage>
</organism>
<dbReference type="InterPro" id="IPR010982">
    <property type="entry name" value="Lambda_DNA-bd_dom_sf"/>
</dbReference>
<keyword evidence="3" id="KW-1185">Reference proteome</keyword>
<dbReference type="SUPFAM" id="SSF47413">
    <property type="entry name" value="lambda repressor-like DNA-binding domains"/>
    <property type="match status" value="1"/>
</dbReference>
<dbReference type="Proteomes" id="UP000252792">
    <property type="component" value="Unassembled WGS sequence"/>
</dbReference>
<dbReference type="RefSeq" id="WP_113914900.1">
    <property type="nucleotide sequence ID" value="NZ_QNSE01000001.1"/>
</dbReference>
<gene>
    <name evidence="2" type="ORF">DFP80_101151</name>
</gene>
<dbReference type="PROSITE" id="PS50943">
    <property type="entry name" value="HTH_CROC1"/>
    <property type="match status" value="1"/>
</dbReference>
<evidence type="ECO:0000313" key="2">
    <source>
        <dbReference type="EMBL" id="RBP85656.1"/>
    </source>
</evidence>
<proteinExistence type="predicted"/>
<accession>A0A366JFA0</accession>
<sequence length="146" mass="16627">MYHYTECGLPNVYLKNGFTIEHIDGEDYTSIDDMNNLHVAIAQTIADSHTALRPAEFKFLRIELNLSQKMLGHRFGVSEQTIARYEKGQSDIPRTTDAALRSLFMEKLEKTNSVSYFLDLLSDAEAQQAAKEILLEEIDNRWGIAV</sequence>
<reference evidence="2 3" key="1">
    <citation type="submission" date="2018-06" db="EMBL/GenBank/DDBJ databases">
        <title>Genomic Encyclopedia of Type Strains, Phase III (KMG-III): the genomes of soil and plant-associated and newly described type strains.</title>
        <authorList>
            <person name="Whitman W."/>
        </authorList>
    </citation>
    <scope>NUCLEOTIDE SEQUENCE [LARGE SCALE GENOMIC DNA]</scope>
    <source>
        <strain evidence="2 3">CECT 7377</strain>
    </source>
</reference>
<dbReference type="InterPro" id="IPR001387">
    <property type="entry name" value="Cro/C1-type_HTH"/>
</dbReference>